<accession>A0A6C0BN25</accession>
<reference evidence="1" key="1">
    <citation type="journal article" date="2020" name="Nature">
        <title>Giant virus diversity and host interactions through global metagenomics.</title>
        <authorList>
            <person name="Schulz F."/>
            <person name="Roux S."/>
            <person name="Paez-Espino D."/>
            <person name="Jungbluth S."/>
            <person name="Walsh D.A."/>
            <person name="Denef V.J."/>
            <person name="McMahon K.D."/>
            <person name="Konstantinidis K.T."/>
            <person name="Eloe-Fadrosh E.A."/>
            <person name="Kyrpides N.C."/>
            <person name="Woyke T."/>
        </authorList>
    </citation>
    <scope>NUCLEOTIDE SEQUENCE</scope>
    <source>
        <strain evidence="1">GVMAG-M-3300017989-17</strain>
    </source>
</reference>
<dbReference type="EMBL" id="MN739204">
    <property type="protein sequence ID" value="QHS93440.1"/>
    <property type="molecule type" value="Genomic_DNA"/>
</dbReference>
<name>A0A6C0BN25_9ZZZZ</name>
<evidence type="ECO:0000313" key="1">
    <source>
        <dbReference type="EMBL" id="QHS93440.1"/>
    </source>
</evidence>
<proteinExistence type="predicted"/>
<dbReference type="AlphaFoldDB" id="A0A6C0BN25"/>
<sequence>MVKNRNERRKREKFSEIRALIQKYIHTPEMRPTITHRIANIQRSLWLYHGMDKDKVLRHVDKWLLKYFLLLTTQSVTSCTER</sequence>
<protein>
    <submittedName>
        <fullName evidence="1">Uncharacterized protein</fullName>
    </submittedName>
</protein>
<organism evidence="1">
    <name type="scientific">viral metagenome</name>
    <dbReference type="NCBI Taxonomy" id="1070528"/>
    <lineage>
        <taxon>unclassified sequences</taxon>
        <taxon>metagenomes</taxon>
        <taxon>organismal metagenomes</taxon>
    </lineage>
</organism>